<feature type="compositionally biased region" description="Polar residues" evidence="1">
    <location>
        <begin position="86"/>
        <end position="95"/>
    </location>
</feature>
<proteinExistence type="predicted"/>
<feature type="region of interest" description="Disordered" evidence="1">
    <location>
        <begin position="58"/>
        <end position="189"/>
    </location>
</feature>
<evidence type="ECO:0000313" key="3">
    <source>
        <dbReference type="Proteomes" id="UP000010729"/>
    </source>
</evidence>
<dbReference type="Proteomes" id="UP000010729">
    <property type="component" value="Unassembled WGS sequence"/>
</dbReference>
<keyword evidence="3" id="KW-1185">Reference proteome</keyword>
<sequence length="838" mass="88497">MGAAFSEQAVRLARTNWGFIIKRLTSSRTPFRAARTAATAFTLTALVFAGLPGLPAAAQPGSGAPETGPATAPAADSRTPAGSPAETGSPSGTVETGSPSGTAEAGTASADSGAGSSPSATTMPADEPAAEPAPATSAPAESTTPATGPATELVPGSSQQTQDPAETAAPPSSPSPSPTATQAATPGEDGRTAIEARAAELGLVPHNAFNCGLSEDGCVRTYTSGADAADRIAIYWSPATGAHAVDLLHYTGISYRLAKYERGQYGYPTSGLVVDDAGTARQAFQHGTISATRGELAIDERARQLGYVPHNGFNCRISGGGCVRTYKYSSTSSARIAIYWSAATGARTLDLNHAIGREFRDAGWQGGKLGYPVSDMATGLKGKGALQSFQHGQIAYSPAAGAHLVVEPFLTAWKDQGSQNGSLGYPKGPARTSAGVLHQPYQGGVLVSGSSGVRVEQAHVFYGKQALDARAKQLRYVPVNGYNCNLVGAGCVRTYKYSSTSSARVALYWTAKTGARAVNLRHAVGRKYMATRYERGVMGYPTADMKCGLRGSGCVQTFQKGQISYSPAAGAHTMTAQILHSWKARGSQNSSLGYPIQDSAYRSGKTTQVFQGGSLVAANVGAVMYPKNECWALGAHKTRYAHRWKDRISFAIAEKYGTYKASFINCVRVGSVYRQEWKTTRATVGLQGFKKPGVASGHTMYRWSPQGSFSVTEAFGEGNPGTKLKYRKLNSRSQWSGTPGSGYNKYFESSFNRWPDEQMYDIMRAPTGDYRQGAVINYNRPPDSAIKQGAGFAIFLHANPVPTYGCIALDLSNVTRYLKTAKPGDRIVMGVRADIFKS</sequence>
<comment type="caution">
    <text evidence="2">The sequence shown here is derived from an EMBL/GenBank/DDBJ whole genome shotgun (WGS) entry which is preliminary data.</text>
</comment>
<feature type="compositionally biased region" description="Low complexity" evidence="1">
    <location>
        <begin position="58"/>
        <end position="75"/>
    </location>
</feature>
<dbReference type="AlphaFoldDB" id="N1UR57"/>
<dbReference type="RefSeq" id="WP_005272596.1">
    <property type="nucleotide sequence ID" value="NZ_ANPE02000221.1"/>
</dbReference>
<name>N1UR57_9MICC</name>
<protein>
    <recommendedName>
        <fullName evidence="4">YkuD domain-containing protein</fullName>
    </recommendedName>
</protein>
<dbReference type="PANTHER" id="PTHR38589">
    <property type="entry name" value="BLR0621 PROTEIN"/>
    <property type="match status" value="1"/>
</dbReference>
<feature type="compositionally biased region" description="Low complexity" evidence="1">
    <location>
        <begin position="96"/>
        <end position="152"/>
    </location>
</feature>
<accession>N1UR57</accession>
<dbReference type="PANTHER" id="PTHR38589:SF1">
    <property type="entry name" value="BLR0621 PROTEIN"/>
    <property type="match status" value="1"/>
</dbReference>
<evidence type="ECO:0008006" key="4">
    <source>
        <dbReference type="Google" id="ProtNLM"/>
    </source>
</evidence>
<reference evidence="2 3" key="1">
    <citation type="journal article" date="2013" name="Genome Announc.">
        <title>Draft Genome Sequence of Arthrobacter crystallopoietes Strain BAB-32, Revealing Genes for Bioremediation.</title>
        <authorList>
            <person name="Joshi M.N."/>
            <person name="Pandit A.S."/>
            <person name="Sharma A."/>
            <person name="Pandya R.V."/>
            <person name="Desai S.M."/>
            <person name="Saxena A.K."/>
            <person name="Bagatharia S.B."/>
        </authorList>
    </citation>
    <scope>NUCLEOTIDE SEQUENCE [LARGE SCALE GENOMIC DNA]</scope>
    <source>
        <strain evidence="2 3">BAB-32</strain>
    </source>
</reference>
<dbReference type="InterPro" id="IPR013207">
    <property type="entry name" value="LGFP"/>
</dbReference>
<dbReference type="EMBL" id="ANPE02000221">
    <property type="protein sequence ID" value="EMY32901.1"/>
    <property type="molecule type" value="Genomic_DNA"/>
</dbReference>
<evidence type="ECO:0000256" key="1">
    <source>
        <dbReference type="SAM" id="MobiDB-lite"/>
    </source>
</evidence>
<evidence type="ECO:0000313" key="2">
    <source>
        <dbReference type="EMBL" id="EMY32901.1"/>
    </source>
</evidence>
<gene>
    <name evidence="2" type="ORF">D477_017794</name>
</gene>
<dbReference type="Pfam" id="PF08310">
    <property type="entry name" value="LGFP"/>
    <property type="match status" value="2"/>
</dbReference>
<organism evidence="2 3">
    <name type="scientific">Arthrobacter crystallopoietes BAB-32</name>
    <dbReference type="NCBI Taxonomy" id="1246476"/>
    <lineage>
        <taxon>Bacteria</taxon>
        <taxon>Bacillati</taxon>
        <taxon>Actinomycetota</taxon>
        <taxon>Actinomycetes</taxon>
        <taxon>Micrococcales</taxon>
        <taxon>Micrococcaceae</taxon>
        <taxon>Crystallibacter</taxon>
    </lineage>
</organism>